<dbReference type="EMBL" id="AP028056">
    <property type="protein sequence ID" value="BEH00803.1"/>
    <property type="molecule type" value="Genomic_DNA"/>
</dbReference>
<feature type="domain" description="ABC3 transporter permease C-terminal" evidence="7">
    <location>
        <begin position="113"/>
        <end position="209"/>
    </location>
</feature>
<evidence type="ECO:0000256" key="1">
    <source>
        <dbReference type="ARBA" id="ARBA00004651"/>
    </source>
</evidence>
<feature type="transmembrane region" description="Helical" evidence="6">
    <location>
        <begin position="87"/>
        <end position="113"/>
    </location>
</feature>
<evidence type="ECO:0000256" key="5">
    <source>
        <dbReference type="ARBA" id="ARBA00023136"/>
    </source>
</evidence>
<gene>
    <name evidence="8" type="ORF">brsh051_00840</name>
</gene>
<feature type="transmembrane region" description="Helical" evidence="6">
    <location>
        <begin position="307"/>
        <end position="325"/>
    </location>
</feature>
<keyword evidence="3 6" id="KW-0812">Transmembrane</keyword>
<dbReference type="KEGG" id="broo:brsh051_00840"/>
<feature type="transmembrane region" description="Helical" evidence="6">
    <location>
        <begin position="226"/>
        <end position="246"/>
    </location>
</feature>
<sequence length="478" mass="50958">MSISSAPARVSGLFSFTAHLTKARFASRQGESLLYLAAIMAFIISSALALTVAGGTWMFYNRWQHPHGLLLEVLTEDSTFDIVPQSYFILAVFACALLIPATYSLASGAAVLGARGRERRLAALRLLGLSSGDVTRMALIDTLVQATIGVGIGAVIYLVTLPLWSRLTMLGMPLSAEEMLLPWPLTAAICVAVIGLGVASAWWGLRQVRISPLGVARLGTRPRLKAWRIVLAGLVLIAGSVAMSVLPLGSGVAGFLLMAGIIVIMIQGFNIAGPWLLQQISKLIARAPRLSVIWAARRIEAHPKQTWQRVVGISLLALIGGYMALMPIEINGGDDTAGQTFVQATQWDFTKGVIITLAVGFTLTAASIFITQASAVFERAEQTIAMYKMGAPLAFSTKVMWLETLGPLVFSVVLGAGLGAAMAYPMYRYATSVGVVSDGGPIVMAIVLIAGIVLAMVALWACRPLQRRVLATQHRAND</sequence>
<evidence type="ECO:0000259" key="7">
    <source>
        <dbReference type="Pfam" id="PF02687"/>
    </source>
</evidence>
<keyword evidence="9" id="KW-1185">Reference proteome</keyword>
<evidence type="ECO:0000256" key="6">
    <source>
        <dbReference type="SAM" id="Phobius"/>
    </source>
</evidence>
<dbReference type="InterPro" id="IPR003838">
    <property type="entry name" value="ABC3_permease_C"/>
</dbReference>
<dbReference type="GO" id="GO:0005886">
    <property type="term" value="C:plasma membrane"/>
    <property type="evidence" value="ECO:0007669"/>
    <property type="project" value="UniProtKB-SubCell"/>
</dbReference>
<feature type="transmembrane region" description="Helical" evidence="6">
    <location>
        <begin position="180"/>
        <end position="205"/>
    </location>
</feature>
<dbReference type="Pfam" id="PF02687">
    <property type="entry name" value="FtsX"/>
    <property type="match status" value="1"/>
</dbReference>
<keyword evidence="2" id="KW-1003">Cell membrane</keyword>
<evidence type="ECO:0000256" key="4">
    <source>
        <dbReference type="ARBA" id="ARBA00022989"/>
    </source>
</evidence>
<evidence type="ECO:0000256" key="2">
    <source>
        <dbReference type="ARBA" id="ARBA00022475"/>
    </source>
</evidence>
<evidence type="ECO:0000313" key="8">
    <source>
        <dbReference type="EMBL" id="BEH00803.1"/>
    </source>
</evidence>
<proteinExistence type="predicted"/>
<dbReference type="RefSeq" id="WP_286266499.1">
    <property type="nucleotide sequence ID" value="NZ_AP028056.1"/>
</dbReference>
<evidence type="ECO:0000313" key="9">
    <source>
        <dbReference type="Proteomes" id="UP001431656"/>
    </source>
</evidence>
<feature type="transmembrane region" description="Helical" evidence="6">
    <location>
        <begin position="399"/>
        <end position="422"/>
    </location>
</feature>
<protein>
    <submittedName>
        <fullName evidence="8">FtsX-like permease family protein</fullName>
    </submittedName>
</protein>
<name>A0AAN0KE06_9ACTN</name>
<organism evidence="8 9">
    <name type="scientific">Brooklawnia propionicigenes</name>
    <dbReference type="NCBI Taxonomy" id="3041175"/>
    <lineage>
        <taxon>Bacteria</taxon>
        <taxon>Bacillati</taxon>
        <taxon>Actinomycetota</taxon>
        <taxon>Actinomycetes</taxon>
        <taxon>Propionibacteriales</taxon>
        <taxon>Propionibacteriaceae</taxon>
        <taxon>Brooklawnia</taxon>
    </lineage>
</organism>
<feature type="transmembrane region" description="Helical" evidence="6">
    <location>
        <begin position="33"/>
        <end position="60"/>
    </location>
</feature>
<dbReference type="AlphaFoldDB" id="A0AAN0KE06"/>
<keyword evidence="5 6" id="KW-0472">Membrane</keyword>
<feature type="transmembrane region" description="Helical" evidence="6">
    <location>
        <begin position="252"/>
        <end position="277"/>
    </location>
</feature>
<reference evidence="8" key="1">
    <citation type="journal article" date="2024" name="Int. J. Syst. Evol. Microbiol.">
        <title>Brooklawnia propionicigenes sp. nov., a facultatively anaerobic, propionate-producing bacterium isolated from a methanogenic reactor treating waste from cattle farms.</title>
        <authorList>
            <person name="Akita Y."/>
            <person name="Ueki A."/>
            <person name="Tonouchi A."/>
            <person name="Sugawara Y."/>
            <person name="Honma S."/>
            <person name="Kaku N."/>
            <person name="Ueki K."/>
        </authorList>
    </citation>
    <scope>NUCLEOTIDE SEQUENCE</scope>
    <source>
        <strain evidence="8">SH051</strain>
    </source>
</reference>
<feature type="transmembrane region" description="Helical" evidence="6">
    <location>
        <begin position="442"/>
        <end position="462"/>
    </location>
</feature>
<accession>A0AAN0KE06</accession>
<evidence type="ECO:0000256" key="3">
    <source>
        <dbReference type="ARBA" id="ARBA00022692"/>
    </source>
</evidence>
<keyword evidence="4 6" id="KW-1133">Transmembrane helix</keyword>
<feature type="transmembrane region" description="Helical" evidence="6">
    <location>
        <begin position="353"/>
        <end position="378"/>
    </location>
</feature>
<dbReference type="Proteomes" id="UP001431656">
    <property type="component" value="Chromosome"/>
</dbReference>
<feature type="transmembrane region" description="Helical" evidence="6">
    <location>
        <begin position="134"/>
        <end position="160"/>
    </location>
</feature>
<comment type="subcellular location">
    <subcellularLocation>
        <location evidence="1">Cell membrane</location>
        <topology evidence="1">Multi-pass membrane protein</topology>
    </subcellularLocation>
</comment>